<evidence type="ECO:0000259" key="3">
    <source>
        <dbReference type="SMART" id="SM00487"/>
    </source>
</evidence>
<dbReference type="KEGG" id="caqu:CAQU_03265"/>
<evidence type="ECO:0000256" key="1">
    <source>
        <dbReference type="SAM" id="Coils"/>
    </source>
</evidence>
<feature type="compositionally biased region" description="Low complexity" evidence="2">
    <location>
        <begin position="344"/>
        <end position="366"/>
    </location>
</feature>
<dbReference type="InterPro" id="IPR006935">
    <property type="entry name" value="Helicase/UvrB_N"/>
</dbReference>
<feature type="compositionally biased region" description="Basic and acidic residues" evidence="2">
    <location>
        <begin position="386"/>
        <end position="403"/>
    </location>
</feature>
<feature type="region of interest" description="Disordered" evidence="2">
    <location>
        <begin position="2399"/>
        <end position="2418"/>
    </location>
</feature>
<organism evidence="4 5">
    <name type="scientific">Corynebacterium aquilae DSM 44791</name>
    <dbReference type="NCBI Taxonomy" id="1431546"/>
    <lineage>
        <taxon>Bacteria</taxon>
        <taxon>Bacillati</taxon>
        <taxon>Actinomycetota</taxon>
        <taxon>Actinomycetes</taxon>
        <taxon>Mycobacteriales</taxon>
        <taxon>Corynebacteriaceae</taxon>
        <taxon>Corynebacterium</taxon>
    </lineage>
</organism>
<dbReference type="CDD" id="cd02440">
    <property type="entry name" value="AdoMet_MTases"/>
    <property type="match status" value="1"/>
</dbReference>
<gene>
    <name evidence="4" type="ORF">CAQU_03265</name>
</gene>
<feature type="compositionally biased region" description="Acidic residues" evidence="2">
    <location>
        <begin position="25"/>
        <end position="36"/>
    </location>
</feature>
<dbReference type="InterPro" id="IPR014001">
    <property type="entry name" value="Helicase_ATP-bd"/>
</dbReference>
<keyword evidence="1" id="KW-0175">Coiled coil</keyword>
<evidence type="ECO:0000256" key="2">
    <source>
        <dbReference type="SAM" id="MobiDB-lite"/>
    </source>
</evidence>
<feature type="region of interest" description="Disordered" evidence="2">
    <location>
        <begin position="577"/>
        <end position="646"/>
    </location>
</feature>
<feature type="region of interest" description="Disordered" evidence="2">
    <location>
        <begin position="319"/>
        <end position="444"/>
    </location>
</feature>
<dbReference type="SMART" id="SM00487">
    <property type="entry name" value="DEXDc"/>
    <property type="match status" value="1"/>
</dbReference>
<feature type="coiled-coil region" evidence="1">
    <location>
        <begin position="2163"/>
        <end position="2204"/>
    </location>
</feature>
<evidence type="ECO:0000313" key="5">
    <source>
        <dbReference type="Proteomes" id="UP000185478"/>
    </source>
</evidence>
<dbReference type="Gene3D" id="3.40.50.150">
    <property type="entry name" value="Vaccinia Virus protein VP39"/>
    <property type="match status" value="1"/>
</dbReference>
<dbReference type="STRING" id="1431546.CAQU_03265"/>
<accession>A0A1L7CEH9</accession>
<reference evidence="4 5" key="1">
    <citation type="submission" date="2014-08" db="EMBL/GenBank/DDBJ databases">
        <title>Complete genome sequence of Corynebacterium aquilae S-613T(T) (=DSM 44791(T)), isolated from the choana of a healthy golden eagle.</title>
        <authorList>
            <person name="Ruckert C."/>
            <person name="Albersmeier A."/>
            <person name="Winkler A."/>
            <person name="Kalinowski J."/>
        </authorList>
    </citation>
    <scope>NUCLEOTIDE SEQUENCE [LARGE SCALE GENOMIC DNA]</scope>
    <source>
        <strain evidence="4 5">S-613</strain>
    </source>
</reference>
<dbReference type="SUPFAM" id="SSF53335">
    <property type="entry name" value="S-adenosyl-L-methionine-dependent methyltransferases"/>
    <property type="match status" value="1"/>
</dbReference>
<dbReference type="PANTHER" id="PTHR41313:SF1">
    <property type="entry name" value="DNA METHYLASE ADENINE-SPECIFIC DOMAIN-CONTAINING PROTEIN"/>
    <property type="match status" value="1"/>
</dbReference>
<dbReference type="GO" id="GO:0016787">
    <property type="term" value="F:hydrolase activity"/>
    <property type="evidence" value="ECO:0007669"/>
    <property type="project" value="InterPro"/>
</dbReference>
<protein>
    <recommendedName>
        <fullName evidence="3">Helicase ATP-binding domain-containing protein</fullName>
    </recommendedName>
</protein>
<dbReference type="InterPro" id="IPR027417">
    <property type="entry name" value="P-loop_NTPase"/>
</dbReference>
<dbReference type="InterPro" id="IPR052933">
    <property type="entry name" value="DNA_Protect_Modify"/>
</dbReference>
<dbReference type="Pfam" id="PF04851">
    <property type="entry name" value="ResIII"/>
    <property type="match status" value="1"/>
</dbReference>
<feature type="compositionally biased region" description="Acidic residues" evidence="2">
    <location>
        <begin position="2528"/>
        <end position="2546"/>
    </location>
</feature>
<feature type="compositionally biased region" description="Polar residues" evidence="2">
    <location>
        <begin position="585"/>
        <end position="624"/>
    </location>
</feature>
<sequence length="2546" mass="284351">MARRKKIIDDGPNLFDVLEELNAEAEAAEQQAEDAAVEAAPAEEAVDEVPQVVIRRHAIIPTRGGLFTQELDDNGQPIGPVEPVSESATQEPEQEQREQAAEQRSDDRPAKAYRKSPVPENPEPGELAWVQPKKDVYDFYVFDPYGLGQEGWVDVENLPGSMSAPLTLRTGAALDRRIALMEMLATARRVQAGRGQKSLDELVSQYRDYVFEYGPIHKQSTPPSERNGYSAFWEDNLPRAREIANNIIEDADARTINRESEKIAKGMARAVRATRDLGVFNRSARTVFALIEDFDFNASLYRPGRLLDPDVEPRAVVMSEPEQTITPQPEKAAPQETESTRSQDASASSATDASSPSASDTTTPTPQETSPATNADPAQNSGSVMETKRTEINVSADGEKLEQFEIDADGNRVDTPADDESPSKVQVSADSAAPTEEDAGELDIPGFDIDGVWLDAGEMEHWEASATTAVSGVNERTYQTDYLDIVIREDYTDEGEVELYVQLRDEWFDDHPEFERDFYEATSTDEADHDLLDTWLDHENWREFLTDRLTVVEETIRLQREEGLSFEQATIQAQQQLAADAAGATNTPSGQDATAPSPTDTESPAQQTTTAASGQGVSALTQQGAAVPDSAVTQPPSETAASNAVAAAEDDLPDMEQVLRSIAANAPQRAGEPVRFERGELMPPSGPKARARANMEAIRLLHALNEEGRWATREEQQVLAKYSAWGKCAEIFNEANPKWVKERNELRELVGDEDLYAELKATVLTAYYTPAEVTTAMWDVLKAAGYDNADGIQRVLEPGSGIGGLMEHAPATTRMVGVELDPIAASISSYLYPNATVVNAGFQDVDEPQASFHAAVGNVPYADVSPYDPVDNRQNFRLHDYFLTKSAQLVAPGGYQVMLTSTGTADKLDDRVRQALAEDMDVISAVRLPEGTFSAEAGTQAAADLLVLRKRRAGEQPLESTKAFLSSRAVHIDGVRHHVNSYFLDNSDHILGHVSNDSGPFGTRLVVRAMGDTPIGQRIVDVVSRDIRNLGDRAHYAPEVVEVDEPSKVHLRSARQAIEGELRYERAGSNTTFYVMGRRDWEVAKVAKNRAAETIALIDLRETALQLREAYSDANGLDTEDVVELRGLLNQQYDDYAQTYGPINRFTYAPPRVPSKARQEVRYQDLLTQWQQENQFSADTLPDEDTEAELRQMAAEKEAVDTKVQPHLQPFKADPMLAALISLEDFDELTQTAAKSAVFVKDPARREMELTHTDNLRDAASAVRARTGGLDIGAISELMDISLEEVEHRLVEEKVAYRDPENPDSFIPAVMYTSGMVRDKLRQARVAAEKDSRFEANVEALREVQPKRIEEGINVSIGVGWLPTTYYQDYLVDRVGGTRRHWDIVSYDGRLKMEQDTVSTFYERYRRPLGFDSAFGVVIRPNDTPNFSNELPGAKECANQGLACERPKYGIVKGGVAIFEDMLMGKSSRINNSKQFTELTGKAKLNADATLMAAKQARRIQEDFEKWLWDDPERRREVIDLYNQLHNNYRAPEFDGSARELPGLGEQFTPYAYQRNAVERIVNQPTVLLNHVVGAGKTGTMFMGAMELKRLGAIKQPWIVVPNHLVEQVTREASQWYPGAKVLSSTGVSSAQQKRRFLGQTMATEWDMVIVSQSVFDDVQASKAYREEYVDQSLNRMYNDIAGLNKTGGTSIKSVKALERQLKQRTERLSKLVKEDKPDTIPFEALNVDYLMVDEAHMYKNLERFSENPEIAHPGSQRAAGLDMKLGILRDKAEKAGLDPAKTPIATFATGTPIANNYAEMWVLAHYLRPEQLEKAGLESVGFYSSQYLRNEEVVEIRPTGTGLMSKTRTTGYVNMPELVRLNSSFMDTVTTKDLDLKLPQVGEDGKSTIVTFTPEQTVVDAMLDLSMRVAFMEGTHGEEDIDNTLKAMSDGQKITMHPKLAGIRVSEQSRRVIEVANQVERVWTENKDKEYPKQVGEGMHPNKGALQVVFCDTGTPKKDGSFSMYKAMKDEFVSRGMDPNRIAFVHDWDHDRAGLWRRCNDGELDVLIGSTQKMGTGANIQRRLIALHHVDVPWRPADLEQREGRIKRQGNLNDRVEIFNYVASNTLDSVRWQQLERKQLGVQQLLEGTLEARHVDAEVEDVAGQYAQMKAFATGDPRYITAEELRRKVGELQAEYTQHEALKKQQVENYRFDQRRMERLEGEIADIEGFRHALGVDADRKELLDSIDVRFASNDFQGTSPATTLVKALYNRQGNAFTLGTQVFNVEYVRDLGGMLGNYGMRITPQGFAKVPPLEIGLADVEAAVDSVRASEADQLMDAQRKPDAPLRATPAARGLLARLDNWLGAQETRVTSRKLEVADIQDRLDTYSVAPDEEFPKLAELEQAKAALEKVESELHEMEQSEEFQTRREEQLDRLSRTGRTPRWTLRYSPTKGYAQKIWGLEDRDLLTAMQSNYEWALEKGYKVPPLNKENLLFHLDALDPDFDWENGVLPPKLEDLQAVVDLREQADAMYSDAVQALDPGQHDDHDEDEDEHSAIEDDDANEA</sequence>
<dbReference type="RefSeq" id="WP_075725159.1">
    <property type="nucleotide sequence ID" value="NZ_CP009245.1"/>
</dbReference>
<dbReference type="SUPFAM" id="SSF52540">
    <property type="entry name" value="P-loop containing nucleoside triphosphate hydrolases"/>
    <property type="match status" value="2"/>
</dbReference>
<feature type="region of interest" description="Disordered" evidence="2">
    <location>
        <begin position="65"/>
        <end position="126"/>
    </location>
</feature>
<feature type="region of interest" description="Disordered" evidence="2">
    <location>
        <begin position="2513"/>
        <end position="2546"/>
    </location>
</feature>
<feature type="compositionally biased region" description="Basic and acidic residues" evidence="2">
    <location>
        <begin position="94"/>
        <end position="110"/>
    </location>
</feature>
<evidence type="ECO:0000313" key="4">
    <source>
        <dbReference type="EMBL" id="APT84249.1"/>
    </source>
</evidence>
<dbReference type="Gene3D" id="3.40.50.300">
    <property type="entry name" value="P-loop containing nucleotide triphosphate hydrolases"/>
    <property type="match status" value="2"/>
</dbReference>
<proteinExistence type="predicted"/>
<dbReference type="PANTHER" id="PTHR41313">
    <property type="entry name" value="ADENINE-SPECIFIC METHYLTRANSFERASE"/>
    <property type="match status" value="1"/>
</dbReference>
<dbReference type="GO" id="GO:0005524">
    <property type="term" value="F:ATP binding"/>
    <property type="evidence" value="ECO:0007669"/>
    <property type="project" value="InterPro"/>
</dbReference>
<feature type="compositionally biased region" description="Polar residues" evidence="2">
    <location>
        <begin position="367"/>
        <end position="384"/>
    </location>
</feature>
<name>A0A1L7CEH9_9CORY</name>
<feature type="region of interest" description="Disordered" evidence="2">
    <location>
        <begin position="25"/>
        <end position="44"/>
    </location>
</feature>
<keyword evidence="5" id="KW-1185">Reference proteome</keyword>
<dbReference type="Proteomes" id="UP000185478">
    <property type="component" value="Chromosome"/>
</dbReference>
<feature type="domain" description="Helicase ATP-binding" evidence="3">
    <location>
        <begin position="1546"/>
        <end position="1821"/>
    </location>
</feature>
<dbReference type="EMBL" id="CP009245">
    <property type="protein sequence ID" value="APT84249.1"/>
    <property type="molecule type" value="Genomic_DNA"/>
</dbReference>
<dbReference type="GO" id="GO:0003677">
    <property type="term" value="F:DNA binding"/>
    <property type="evidence" value="ECO:0007669"/>
    <property type="project" value="InterPro"/>
</dbReference>
<dbReference type="InterPro" id="IPR029063">
    <property type="entry name" value="SAM-dependent_MTases_sf"/>
</dbReference>